<dbReference type="RefSeq" id="XP_003670487.1">
    <property type="nucleotide sequence ID" value="XM_003670439.1"/>
</dbReference>
<evidence type="ECO:0000256" key="3">
    <source>
        <dbReference type="ARBA" id="ARBA00023157"/>
    </source>
</evidence>
<dbReference type="EMBL" id="HE580271">
    <property type="protein sequence ID" value="CCD25244.1"/>
    <property type="molecule type" value="Genomic_DNA"/>
</dbReference>
<accession>G0WBX4</accession>
<evidence type="ECO:0000313" key="6">
    <source>
        <dbReference type="Proteomes" id="UP000000689"/>
    </source>
</evidence>
<evidence type="ECO:0000256" key="2">
    <source>
        <dbReference type="ARBA" id="ARBA00023128"/>
    </source>
</evidence>
<dbReference type="GO" id="GO:0005743">
    <property type="term" value="C:mitochondrial inner membrane"/>
    <property type="evidence" value="ECO:0007669"/>
    <property type="project" value="UniProtKB-SubCell"/>
</dbReference>
<dbReference type="KEGG" id="ndi:NDAI_0E04270"/>
<reference evidence="5 6" key="1">
    <citation type="journal article" date="2011" name="Proc. Natl. Acad. Sci. U.S.A.">
        <title>Evolutionary erosion of yeast sex chromosomes by mating-type switching accidents.</title>
        <authorList>
            <person name="Gordon J.L."/>
            <person name="Armisen D."/>
            <person name="Proux-Wera E."/>
            <person name="Oheigeartaigh S.S."/>
            <person name="Byrne K.P."/>
            <person name="Wolfe K.H."/>
        </authorList>
    </citation>
    <scope>NUCLEOTIDE SEQUENCE [LARGE SCALE GENOMIC DNA]</scope>
    <source>
        <strain evidence="6">ATCC 10597 / BCRC 20456 / CBS 421 / NBRC 0211 / NRRL Y-12639</strain>
    </source>
</reference>
<keyword evidence="2 4" id="KW-0496">Mitochondrion</keyword>
<keyword evidence="3" id="KW-1015">Disulfide bond</keyword>
<dbReference type="InterPro" id="IPR013892">
    <property type="entry name" value="Cyt_c_biogenesis_Cmc1-like"/>
</dbReference>
<gene>
    <name evidence="5" type="primary">NDAI0E04270</name>
    <name evidence="5" type="ordered locus">NDAI_0E04270</name>
</gene>
<comment type="function">
    <text evidence="4">Required for mitochondrial cytochrome c oxidase (COX) assembly and respiration.</text>
</comment>
<comment type="similarity">
    <text evidence="1 4">Belongs to the CMC family.</text>
</comment>
<dbReference type="Pfam" id="PF08583">
    <property type="entry name" value="Cmc1"/>
    <property type="match status" value="1"/>
</dbReference>
<comment type="subcellular location">
    <subcellularLocation>
        <location evidence="4">Mitochondrion inner membrane</location>
    </subcellularLocation>
</comment>
<sequence>MHPQLEAERFHSCLDFIEALDKCHKKEYYKRIFGLCNNEKDALSQCLKEASLETKKKAIKQNREKRAQLDAKWKKIDEEEYGQDTILKKIIERQYNKKLAEESMNSEIPNQTQQKKE</sequence>
<dbReference type="OMA" id="GMCNFEK"/>
<dbReference type="STRING" id="1071378.G0WBX4"/>
<protein>
    <recommendedName>
        <fullName evidence="4">COX assembly mitochondrial protein</fullName>
    </recommendedName>
</protein>
<organism evidence="5 6">
    <name type="scientific">Naumovozyma dairenensis (strain ATCC 10597 / BCRC 20456 / CBS 421 / NBRC 0211 / NRRL Y-12639)</name>
    <name type="common">Saccharomyces dairenensis</name>
    <dbReference type="NCBI Taxonomy" id="1071378"/>
    <lineage>
        <taxon>Eukaryota</taxon>
        <taxon>Fungi</taxon>
        <taxon>Dikarya</taxon>
        <taxon>Ascomycota</taxon>
        <taxon>Saccharomycotina</taxon>
        <taxon>Saccharomycetes</taxon>
        <taxon>Saccharomycetales</taxon>
        <taxon>Saccharomycetaceae</taxon>
        <taxon>Naumovozyma</taxon>
    </lineage>
</organism>
<dbReference type="GeneID" id="11498993"/>
<name>G0WBX4_NAUDC</name>
<keyword evidence="6" id="KW-1185">Reference proteome</keyword>
<dbReference type="OrthoDB" id="532630at2759"/>
<keyword evidence="4" id="KW-0472">Membrane</keyword>
<dbReference type="HOGENOM" id="CLU_169286_3_1_1"/>
<dbReference type="PANTHER" id="PTHR22977">
    <property type="entry name" value="COX ASSEMBLY MITOCHONDRIAL PROTEIN"/>
    <property type="match status" value="1"/>
</dbReference>
<proteinExistence type="inferred from homology"/>
<dbReference type="Proteomes" id="UP000000689">
    <property type="component" value="Chromosome 5"/>
</dbReference>
<dbReference type="GO" id="GO:0005758">
    <property type="term" value="C:mitochondrial intermembrane space"/>
    <property type="evidence" value="ECO:0007669"/>
    <property type="project" value="EnsemblFungi"/>
</dbReference>
<keyword evidence="4" id="KW-0143">Chaperone</keyword>
<dbReference type="PANTHER" id="PTHR22977:SF1">
    <property type="entry name" value="COX ASSEMBLY MITOCHONDRIAL PROTEIN 2 HOMOLOG"/>
    <property type="match status" value="1"/>
</dbReference>
<keyword evidence="4" id="KW-0999">Mitochondrion inner membrane</keyword>
<evidence type="ECO:0000256" key="1">
    <source>
        <dbReference type="ARBA" id="ARBA00007347"/>
    </source>
</evidence>
<evidence type="ECO:0000313" key="5">
    <source>
        <dbReference type="EMBL" id="CCD25244.1"/>
    </source>
</evidence>
<evidence type="ECO:0000256" key="4">
    <source>
        <dbReference type="RuleBase" id="RU364104"/>
    </source>
</evidence>
<dbReference type="GO" id="GO:0033617">
    <property type="term" value="P:mitochondrial respiratory chain complex IV assembly"/>
    <property type="evidence" value="ECO:0007669"/>
    <property type="project" value="EnsemblFungi"/>
</dbReference>
<dbReference type="AlphaFoldDB" id="G0WBX4"/>
<dbReference type="PROSITE" id="PS51808">
    <property type="entry name" value="CHCH"/>
    <property type="match status" value="1"/>
</dbReference>
<dbReference type="eggNOG" id="KOG4148">
    <property type="taxonomic scope" value="Eukaryota"/>
</dbReference>